<protein>
    <submittedName>
        <fullName evidence="1">Uncharacterized protein</fullName>
    </submittedName>
</protein>
<dbReference type="EMBL" id="CP002565">
    <property type="protein sequence ID" value="AEB69349.1"/>
    <property type="molecule type" value="Genomic_DNA"/>
</dbReference>
<dbReference type="Proteomes" id="UP000007807">
    <property type="component" value="Chromosome"/>
</dbReference>
<proteinExistence type="predicted"/>
<sequence>MIAMGLKDKIFGDKGSSSCCCGTRIVGLRQINVGGRSVGIMGLDEALQDFFKKGMKPEDSTGSELVEELKKANFIADGVEEMYKIAFLAEYQRYWEARKK</sequence>
<evidence type="ECO:0000313" key="1">
    <source>
        <dbReference type="EMBL" id="AEB69349.1"/>
    </source>
</evidence>
<organism evidence="1 2">
    <name type="scientific">Methanothrix soehngenii (strain ATCC 5969 / DSM 3671 / JCM 10134 / NBRC 103675 / OCM 69 / GP-6)</name>
    <name type="common">Methanosaeta concilii</name>
    <dbReference type="NCBI Taxonomy" id="990316"/>
    <lineage>
        <taxon>Archaea</taxon>
        <taxon>Methanobacteriati</taxon>
        <taxon>Methanobacteriota</taxon>
        <taxon>Stenosarchaea group</taxon>
        <taxon>Methanomicrobia</taxon>
        <taxon>Methanotrichales</taxon>
        <taxon>Methanotrichaceae</taxon>
        <taxon>Methanothrix</taxon>
    </lineage>
</organism>
<dbReference type="InParanoid" id="F4BT60"/>
<accession>F4BT60</accession>
<dbReference type="HOGENOM" id="CLU_150434_0_0_2"/>
<evidence type="ECO:0000313" key="2">
    <source>
        <dbReference type="Proteomes" id="UP000007807"/>
    </source>
</evidence>
<name>F4BT60_METSG</name>
<dbReference type="STRING" id="990316.MCON_3019"/>
<dbReference type="KEGG" id="mcj:MCON_3019"/>
<keyword evidence="2" id="KW-1185">Reference proteome</keyword>
<gene>
    <name evidence="1" type="ordered locus">MCON_3019</name>
</gene>
<dbReference type="AlphaFoldDB" id="F4BT60"/>
<reference evidence="1 2" key="1">
    <citation type="journal article" date="2011" name="J. Bacteriol.">
        <title>Complete genome sequence of Methanosaeta concilii, a specialist in aceticlastic methanogenesis.</title>
        <authorList>
            <person name="Barber R.D."/>
            <person name="Zhang L."/>
            <person name="Harnack M."/>
            <person name="Olson M.V."/>
            <person name="Kaul R."/>
            <person name="Ingram-Smith C."/>
            <person name="Smith K.S."/>
        </authorList>
    </citation>
    <scope>NUCLEOTIDE SEQUENCE [LARGE SCALE GENOMIC DNA]</scope>
    <source>
        <strain evidence="2">ATCC 5969 / DSM 3671 / JCM 10134 / NBRC 103675 / OCM 69 / GP-6</strain>
    </source>
</reference>